<comment type="subcellular location">
    <subcellularLocation>
        <location evidence="1">Membrane</location>
        <topology evidence="1">Multi-pass membrane protein</topology>
    </subcellularLocation>
</comment>
<accession>A0AAJ2ZEA2</accession>
<evidence type="ECO:0000256" key="5">
    <source>
        <dbReference type="SAM" id="MobiDB-lite"/>
    </source>
</evidence>
<evidence type="ECO:0000256" key="6">
    <source>
        <dbReference type="SAM" id="Phobius"/>
    </source>
</evidence>
<evidence type="ECO:0000313" key="7">
    <source>
        <dbReference type="EMBL" id="NES28110.1"/>
    </source>
</evidence>
<keyword evidence="4 6" id="KW-0472">Membrane</keyword>
<dbReference type="Gene3D" id="1.10.357.140">
    <property type="entry name" value="UbiA prenyltransferase"/>
    <property type="match status" value="1"/>
</dbReference>
<dbReference type="RefSeq" id="WP_154226489.1">
    <property type="nucleotide sequence ID" value="NZ_CP045309.1"/>
</dbReference>
<evidence type="ECO:0000256" key="3">
    <source>
        <dbReference type="ARBA" id="ARBA00022989"/>
    </source>
</evidence>
<sequence>MADKSELSSVITPDTVQRRTREDRQTITGRIAAVLTIVRIRSCIAGAAATLVGCYLGTGTMVGTPARSAAAAASIAAAIAFANVVNDIADVDVDALGKPDRPLPAGRISSRGAHTAAAGAASLAMVSTVPLGTTLIAVMAALLVVSFLYSARLKGTVLFGNVLVAACASSPLLFGAAAAGNVTGQVLCAALLAFEFMLAYEVLKTLADRAGDAAAGLRTLATATRFRTSTRTLVALATALTITVFAAVPLTRSLLVYVTIAVPVLVAPIWYVVYRLHRGRPPVDIWDLMRFMRRAWLLGTVALLALR</sequence>
<feature type="region of interest" description="Disordered" evidence="5">
    <location>
        <begin position="1"/>
        <end position="22"/>
    </location>
</feature>
<keyword evidence="2 6" id="KW-0812">Transmembrane</keyword>
<organism evidence="7 10">
    <name type="scientific">Micromonospora terminaliae</name>
    <dbReference type="NCBI Taxonomy" id="1914461"/>
    <lineage>
        <taxon>Bacteria</taxon>
        <taxon>Bacillati</taxon>
        <taxon>Actinomycetota</taxon>
        <taxon>Actinomycetes</taxon>
        <taxon>Micromonosporales</taxon>
        <taxon>Micromonosporaceae</taxon>
        <taxon>Micromonospora</taxon>
    </lineage>
</organism>
<name>A0AAJ2ZEA2_9ACTN</name>
<dbReference type="EMBL" id="JAAHBZ010000003">
    <property type="protein sequence ID" value="NES28110.1"/>
    <property type="molecule type" value="Genomic_DNA"/>
</dbReference>
<dbReference type="Pfam" id="PF01040">
    <property type="entry name" value="UbiA"/>
    <property type="match status" value="1"/>
</dbReference>
<feature type="transmembrane region" description="Helical" evidence="6">
    <location>
        <begin position="254"/>
        <end position="273"/>
    </location>
</feature>
<keyword evidence="9" id="KW-1185">Reference proteome</keyword>
<reference evidence="7 10" key="2">
    <citation type="submission" date="2020-02" db="EMBL/GenBank/DDBJ databases">
        <title>WGS of Micromonospora spp. isolated from hot spring.</title>
        <authorList>
            <person name="Thawai C."/>
        </authorList>
    </citation>
    <scope>NUCLEOTIDE SEQUENCE [LARGE SCALE GENOMIC DNA]</scope>
    <source>
        <strain evidence="7 10">TMS7</strain>
    </source>
</reference>
<protein>
    <submittedName>
        <fullName evidence="7">UbiA family prenyltransferase</fullName>
    </submittedName>
</protein>
<dbReference type="Proteomes" id="UP000402241">
    <property type="component" value="Chromosome"/>
</dbReference>
<gene>
    <name evidence="7" type="primary">ubiA</name>
    <name evidence="7" type="ORF">G3561_11210</name>
    <name evidence="8" type="ORF">GCE86_08820</name>
</gene>
<dbReference type="EMBL" id="CP045309">
    <property type="protein sequence ID" value="QGL47144.1"/>
    <property type="molecule type" value="Genomic_DNA"/>
</dbReference>
<reference evidence="8 9" key="1">
    <citation type="submission" date="2019-10" db="EMBL/GenBank/DDBJ databases">
        <title>Genome Sequence of Micromonospora terminaliae DSM 101760.</title>
        <authorList>
            <person name="Guo L."/>
        </authorList>
    </citation>
    <scope>NUCLEOTIDE SEQUENCE [LARGE SCALE GENOMIC DNA]</scope>
    <source>
        <strain evidence="8 9">DSM 101760</strain>
    </source>
</reference>
<evidence type="ECO:0000256" key="4">
    <source>
        <dbReference type="ARBA" id="ARBA00023136"/>
    </source>
</evidence>
<dbReference type="PANTHER" id="PTHR42723">
    <property type="entry name" value="CHLOROPHYLL SYNTHASE"/>
    <property type="match status" value="1"/>
</dbReference>
<evidence type="ECO:0000313" key="8">
    <source>
        <dbReference type="EMBL" id="QGL47144.1"/>
    </source>
</evidence>
<dbReference type="PANTHER" id="PTHR42723:SF1">
    <property type="entry name" value="CHLOROPHYLL SYNTHASE, CHLOROPLASTIC"/>
    <property type="match status" value="1"/>
</dbReference>
<dbReference type="GO" id="GO:0016765">
    <property type="term" value="F:transferase activity, transferring alkyl or aryl (other than methyl) groups"/>
    <property type="evidence" value="ECO:0007669"/>
    <property type="project" value="InterPro"/>
</dbReference>
<dbReference type="AlphaFoldDB" id="A0AAJ2ZEA2"/>
<dbReference type="InterPro" id="IPR000537">
    <property type="entry name" value="UbiA_prenyltransferase"/>
</dbReference>
<evidence type="ECO:0000313" key="9">
    <source>
        <dbReference type="Proteomes" id="UP000402241"/>
    </source>
</evidence>
<dbReference type="InterPro" id="IPR050475">
    <property type="entry name" value="Prenyltransferase_related"/>
</dbReference>
<feature type="transmembrane region" description="Helical" evidence="6">
    <location>
        <begin position="184"/>
        <end position="203"/>
    </location>
</feature>
<evidence type="ECO:0000256" key="2">
    <source>
        <dbReference type="ARBA" id="ARBA00022692"/>
    </source>
</evidence>
<dbReference type="InterPro" id="IPR044878">
    <property type="entry name" value="UbiA_sf"/>
</dbReference>
<proteinExistence type="predicted"/>
<evidence type="ECO:0000256" key="1">
    <source>
        <dbReference type="ARBA" id="ARBA00004141"/>
    </source>
</evidence>
<feature type="transmembrane region" description="Helical" evidence="6">
    <location>
        <begin position="158"/>
        <end position="178"/>
    </location>
</feature>
<feature type="transmembrane region" description="Helical" evidence="6">
    <location>
        <begin position="131"/>
        <end position="151"/>
    </location>
</feature>
<keyword evidence="3 6" id="KW-1133">Transmembrane helix</keyword>
<dbReference type="GO" id="GO:0016020">
    <property type="term" value="C:membrane"/>
    <property type="evidence" value="ECO:0007669"/>
    <property type="project" value="UniProtKB-SubCell"/>
</dbReference>
<evidence type="ECO:0000313" key="10">
    <source>
        <dbReference type="Proteomes" id="UP000477779"/>
    </source>
</evidence>
<feature type="transmembrane region" description="Helical" evidence="6">
    <location>
        <begin position="232"/>
        <end position="248"/>
    </location>
</feature>
<dbReference type="Proteomes" id="UP000477779">
    <property type="component" value="Unassembled WGS sequence"/>
</dbReference>